<protein>
    <submittedName>
        <fullName evidence="1">Uncharacterized protein</fullName>
    </submittedName>
</protein>
<dbReference type="AlphaFoldDB" id="A0A8S1UPC7"/>
<reference evidence="1" key="1">
    <citation type="submission" date="2021-01" db="EMBL/GenBank/DDBJ databases">
        <authorList>
            <consortium name="Genoscope - CEA"/>
            <person name="William W."/>
        </authorList>
    </citation>
    <scope>NUCLEOTIDE SEQUENCE</scope>
</reference>
<dbReference type="EMBL" id="CAJJDP010000047">
    <property type="protein sequence ID" value="CAD8165589.1"/>
    <property type="molecule type" value="Genomic_DNA"/>
</dbReference>
<proteinExistence type="predicted"/>
<comment type="caution">
    <text evidence="1">The sequence shown here is derived from an EMBL/GenBank/DDBJ whole genome shotgun (WGS) entry which is preliminary data.</text>
</comment>
<dbReference type="OrthoDB" id="285447at2759"/>
<gene>
    <name evidence="1" type="ORF">POCTA_138.1.T0470020</name>
</gene>
<evidence type="ECO:0000313" key="1">
    <source>
        <dbReference type="EMBL" id="CAD8165589.1"/>
    </source>
</evidence>
<dbReference type="OMA" id="FRTERIC"/>
<accession>A0A8S1UPC7</accession>
<dbReference type="Proteomes" id="UP000683925">
    <property type="component" value="Unassembled WGS sequence"/>
</dbReference>
<sequence>MKNNSVKFKHNVPKSSTTSVISEFSCEESPMPNAFQYQSFTHAQTISAKLNKTSIYNQQNIIFNTPRCLAVPFKEIERDEVLSKTPMNKGYQASNRIGTANQEPATFSDALIKQSKYTEESLRKISKLEKFLEKQKKSHQKPLHILSSEETPKKLQNHNHIEGLVLRSENQPQQKNLDPKVNKKFHQLMDELRIIRKNIQYFSAFDGSYSQCRQDLNNFVALKQQNGILINNGNHLSRIELINDTFRTERICDLPEHDSKFLSMCICDKEFSDEMIITGTDKGNVMGWNYFKNQVYHYYGLNNQYNCNLQQHSQPIFITQSKQNIFVGTKNNELLILDERMNETRCLSLTLQKNKNKQYLRANSIQSPMLPRFGTSIIESPLTKPLDPNLFNETNFQLDEEFDEIKGDMEEEFPTFKQLDDLCLEDIQMIKYIDVNDYNVLVTMTNGFIHLDIRNPKIEQFSYEQINHSSLKALFTPSNTNNIVYSSSSSDECLLWNLQRNEVLFHKKLQSNPLDMIISKETKEILFLHQDKNDSLVKIYNNSQSKMKYSDELYAPNFNMQKIVLDQLNQSLYGIGPYSLRTWNYFQQREINLIQEEMRHQLECLY</sequence>
<name>A0A8S1UPC7_PAROT</name>
<keyword evidence="2" id="KW-1185">Reference proteome</keyword>
<evidence type="ECO:0000313" key="2">
    <source>
        <dbReference type="Proteomes" id="UP000683925"/>
    </source>
</evidence>
<organism evidence="1 2">
    <name type="scientific">Paramecium octaurelia</name>
    <dbReference type="NCBI Taxonomy" id="43137"/>
    <lineage>
        <taxon>Eukaryota</taxon>
        <taxon>Sar</taxon>
        <taxon>Alveolata</taxon>
        <taxon>Ciliophora</taxon>
        <taxon>Intramacronucleata</taxon>
        <taxon>Oligohymenophorea</taxon>
        <taxon>Peniculida</taxon>
        <taxon>Parameciidae</taxon>
        <taxon>Paramecium</taxon>
    </lineage>
</organism>